<organism evidence="2 3">
    <name type="scientific">Plectosphaerella plurivora</name>
    <dbReference type="NCBI Taxonomy" id="936078"/>
    <lineage>
        <taxon>Eukaryota</taxon>
        <taxon>Fungi</taxon>
        <taxon>Dikarya</taxon>
        <taxon>Ascomycota</taxon>
        <taxon>Pezizomycotina</taxon>
        <taxon>Sordariomycetes</taxon>
        <taxon>Hypocreomycetidae</taxon>
        <taxon>Glomerellales</taxon>
        <taxon>Plectosphaerellaceae</taxon>
        <taxon>Plectosphaerella</taxon>
    </lineage>
</organism>
<gene>
    <name evidence="2" type="ORF">F5X68DRAFT_26876</name>
</gene>
<dbReference type="Proteomes" id="UP000770015">
    <property type="component" value="Unassembled WGS sequence"/>
</dbReference>
<protein>
    <submittedName>
        <fullName evidence="2">Uncharacterized protein</fullName>
    </submittedName>
</protein>
<reference evidence="2" key="1">
    <citation type="journal article" date="2021" name="Nat. Commun.">
        <title>Genetic determinants of endophytism in the Arabidopsis root mycobiome.</title>
        <authorList>
            <person name="Mesny F."/>
            <person name="Miyauchi S."/>
            <person name="Thiergart T."/>
            <person name="Pickel B."/>
            <person name="Atanasova L."/>
            <person name="Karlsson M."/>
            <person name="Huettel B."/>
            <person name="Barry K.W."/>
            <person name="Haridas S."/>
            <person name="Chen C."/>
            <person name="Bauer D."/>
            <person name="Andreopoulos W."/>
            <person name="Pangilinan J."/>
            <person name="LaButti K."/>
            <person name="Riley R."/>
            <person name="Lipzen A."/>
            <person name="Clum A."/>
            <person name="Drula E."/>
            <person name="Henrissat B."/>
            <person name="Kohler A."/>
            <person name="Grigoriev I.V."/>
            <person name="Martin F.M."/>
            <person name="Hacquard S."/>
        </authorList>
    </citation>
    <scope>NUCLEOTIDE SEQUENCE</scope>
    <source>
        <strain evidence="2">MPI-SDFR-AT-0117</strain>
    </source>
</reference>
<dbReference type="AlphaFoldDB" id="A0A9P9A836"/>
<evidence type="ECO:0000313" key="2">
    <source>
        <dbReference type="EMBL" id="KAH6681146.1"/>
    </source>
</evidence>
<accession>A0A9P9A836</accession>
<name>A0A9P9A836_9PEZI</name>
<feature type="region of interest" description="Disordered" evidence="1">
    <location>
        <begin position="72"/>
        <end position="134"/>
    </location>
</feature>
<dbReference type="EMBL" id="JAGSXJ010000019">
    <property type="protein sequence ID" value="KAH6681146.1"/>
    <property type="molecule type" value="Genomic_DNA"/>
</dbReference>
<evidence type="ECO:0000313" key="3">
    <source>
        <dbReference type="Proteomes" id="UP000770015"/>
    </source>
</evidence>
<evidence type="ECO:0000256" key="1">
    <source>
        <dbReference type="SAM" id="MobiDB-lite"/>
    </source>
</evidence>
<comment type="caution">
    <text evidence="2">The sequence shown here is derived from an EMBL/GenBank/DDBJ whole genome shotgun (WGS) entry which is preliminary data.</text>
</comment>
<sequence>MTGKSNNTTSGQQIEKQRSCMYYGGSDVPHGSWVYVHRRPLLLLSHPPYCSHPLTRPRCLPLSCCFHRPGRHAGPGDTRSMDRPATLPSHWMNINREKKKKEAENKKPGASGTSPARRRGRVWATSPVSDGRDGHPEMGAAFGSSTQHVHPTSNGMNACVLHAGTDDKKRGALSTDCVMRPEMWERRLPLEMWGKLLRLLLNKK</sequence>
<proteinExistence type="predicted"/>
<keyword evidence="3" id="KW-1185">Reference proteome</keyword>